<dbReference type="PANTHER" id="PTHR46111:SF1">
    <property type="entry name" value="RIBOSOMAL RNA SMALL SUBUNIT METHYLTRANSFERASE I"/>
    <property type="match status" value="1"/>
</dbReference>
<dbReference type="PROSITE" id="PS01296">
    <property type="entry name" value="RSMI"/>
    <property type="match status" value="1"/>
</dbReference>
<dbReference type="Pfam" id="PF23016">
    <property type="entry name" value="RsmI_C"/>
    <property type="match status" value="1"/>
</dbReference>
<dbReference type="GO" id="GO:0005737">
    <property type="term" value="C:cytoplasm"/>
    <property type="evidence" value="ECO:0007669"/>
    <property type="project" value="UniProtKB-SubCell"/>
</dbReference>
<dbReference type="AlphaFoldDB" id="A0A2W5HI57"/>
<dbReference type="SUPFAM" id="SSF53790">
    <property type="entry name" value="Tetrapyrrole methylase"/>
    <property type="match status" value="1"/>
</dbReference>
<keyword evidence="3 6" id="KW-0489">Methyltransferase</keyword>
<dbReference type="GO" id="GO:0070677">
    <property type="term" value="F:rRNA (cytosine-2'-O-)-methyltransferase activity"/>
    <property type="evidence" value="ECO:0007669"/>
    <property type="project" value="UniProtKB-UniRule"/>
</dbReference>
<comment type="catalytic activity">
    <reaction evidence="6">
        <text>cytidine(1402) in 16S rRNA + S-adenosyl-L-methionine = 2'-O-methylcytidine(1402) in 16S rRNA + S-adenosyl-L-homocysteine + H(+)</text>
        <dbReference type="Rhea" id="RHEA:42924"/>
        <dbReference type="Rhea" id="RHEA-COMP:10285"/>
        <dbReference type="Rhea" id="RHEA-COMP:10286"/>
        <dbReference type="ChEBI" id="CHEBI:15378"/>
        <dbReference type="ChEBI" id="CHEBI:57856"/>
        <dbReference type="ChEBI" id="CHEBI:59789"/>
        <dbReference type="ChEBI" id="CHEBI:74495"/>
        <dbReference type="ChEBI" id="CHEBI:82748"/>
        <dbReference type="EC" id="2.1.1.198"/>
    </reaction>
</comment>
<dbReference type="InterPro" id="IPR000878">
    <property type="entry name" value="4pyrrol_Mease"/>
</dbReference>
<accession>A0A2W5HI57</accession>
<dbReference type="NCBIfam" id="TIGR00096">
    <property type="entry name" value="16S rRNA (cytidine(1402)-2'-O)-methyltransferase"/>
    <property type="match status" value="1"/>
</dbReference>
<dbReference type="HAMAP" id="MF_01877">
    <property type="entry name" value="16SrRNA_methyltr_I"/>
    <property type="match status" value="1"/>
</dbReference>
<dbReference type="Gene3D" id="3.40.1010.10">
    <property type="entry name" value="Cobalt-precorrin-4 Transmethylase, Domain 1"/>
    <property type="match status" value="1"/>
</dbReference>
<evidence type="ECO:0000256" key="2">
    <source>
        <dbReference type="ARBA" id="ARBA00022552"/>
    </source>
</evidence>
<evidence type="ECO:0000313" key="9">
    <source>
        <dbReference type="EMBL" id="PZP55352.1"/>
    </source>
</evidence>
<proteinExistence type="inferred from homology"/>
<dbReference type="PANTHER" id="PTHR46111">
    <property type="entry name" value="RIBOSOMAL RNA SMALL SUBUNIT METHYLTRANSFERASE I"/>
    <property type="match status" value="1"/>
</dbReference>
<keyword evidence="1 6" id="KW-0963">Cytoplasm</keyword>
<evidence type="ECO:0000256" key="4">
    <source>
        <dbReference type="ARBA" id="ARBA00022679"/>
    </source>
</evidence>
<keyword evidence="2 6" id="KW-0698">rRNA processing</keyword>
<protein>
    <recommendedName>
        <fullName evidence="6">Ribosomal RNA small subunit methyltransferase I</fullName>
        <ecNumber evidence="6">2.1.1.198</ecNumber>
    </recommendedName>
    <alternativeName>
        <fullName evidence="6">16S rRNA 2'-O-ribose C1402 methyltransferase</fullName>
    </alternativeName>
    <alternativeName>
        <fullName evidence="6">rRNA (cytidine-2'-O-)-methyltransferase RsmI</fullName>
    </alternativeName>
</protein>
<keyword evidence="4 6" id="KW-0808">Transferase</keyword>
<evidence type="ECO:0000313" key="10">
    <source>
        <dbReference type="Proteomes" id="UP000249739"/>
    </source>
</evidence>
<name>A0A2W5HI57_9BACT</name>
<feature type="domain" description="RsmI HTH" evidence="8">
    <location>
        <begin position="239"/>
        <end position="282"/>
    </location>
</feature>
<evidence type="ECO:0000256" key="5">
    <source>
        <dbReference type="ARBA" id="ARBA00022691"/>
    </source>
</evidence>
<dbReference type="EMBL" id="QFOT01000074">
    <property type="protein sequence ID" value="PZP55352.1"/>
    <property type="molecule type" value="Genomic_DNA"/>
</dbReference>
<dbReference type="PIRSF" id="PIRSF005917">
    <property type="entry name" value="MTase_YraL"/>
    <property type="match status" value="1"/>
</dbReference>
<feature type="domain" description="Tetrapyrrole methylase" evidence="7">
    <location>
        <begin position="15"/>
        <end position="213"/>
    </location>
</feature>
<evidence type="ECO:0000256" key="1">
    <source>
        <dbReference type="ARBA" id="ARBA00022490"/>
    </source>
</evidence>
<sequence>MMKSPDLTKKLKPGLYLVATPIGNLGDMTLRAIETLRSVDVIACEDTRVSGFLLKSHEIKKPLISLHDHNEQQDSGKIIERIEQGQAVALISDAGMPLISDPGYKLIQECYKNNVYVTSLPGANAPLMALQLSGLPTDKFSFLGFLPSKTKARTDLLNVLKTIPVTVIFFESPNRIEDSLEDILATFGDRQMALARELTKMFEDIWRGSVSELLTRAKKDGQPKGEIVLVIEGMREDGEEIDVEEILKDALEHNSLKDAVALVMGRTGLSKKQIYNLALELQRK</sequence>
<dbReference type="Gene3D" id="3.30.950.10">
    <property type="entry name" value="Methyltransferase, Cobalt-precorrin-4 Transmethylase, Domain 2"/>
    <property type="match status" value="1"/>
</dbReference>
<evidence type="ECO:0000259" key="7">
    <source>
        <dbReference type="Pfam" id="PF00590"/>
    </source>
</evidence>
<comment type="caution">
    <text evidence="9">The sequence shown here is derived from an EMBL/GenBank/DDBJ whole genome shotgun (WGS) entry which is preliminary data.</text>
</comment>
<gene>
    <name evidence="6 9" type="primary">rsmI</name>
    <name evidence="9" type="ORF">DI586_07175</name>
</gene>
<dbReference type="InterPro" id="IPR035996">
    <property type="entry name" value="4pyrrol_Methylase_sf"/>
</dbReference>
<dbReference type="InterPro" id="IPR018063">
    <property type="entry name" value="SAM_MeTrfase_RsmI_CS"/>
</dbReference>
<evidence type="ECO:0000256" key="3">
    <source>
        <dbReference type="ARBA" id="ARBA00022603"/>
    </source>
</evidence>
<dbReference type="InterPro" id="IPR014777">
    <property type="entry name" value="4pyrrole_Mease_sub1"/>
</dbReference>
<dbReference type="InterPro" id="IPR014776">
    <property type="entry name" value="4pyrrole_Mease_sub2"/>
</dbReference>
<comment type="subcellular location">
    <subcellularLocation>
        <location evidence="6">Cytoplasm</location>
    </subcellularLocation>
</comment>
<dbReference type="EC" id="2.1.1.198" evidence="6"/>
<reference evidence="9 10" key="1">
    <citation type="submission" date="2017-08" db="EMBL/GenBank/DDBJ databases">
        <title>Infants hospitalized years apart are colonized by the same room-sourced microbial strains.</title>
        <authorList>
            <person name="Brooks B."/>
            <person name="Olm M.R."/>
            <person name="Firek B.A."/>
            <person name="Baker R."/>
            <person name="Thomas B.C."/>
            <person name="Morowitz M.J."/>
            <person name="Banfield J.F."/>
        </authorList>
    </citation>
    <scope>NUCLEOTIDE SEQUENCE [LARGE SCALE GENOMIC DNA]</scope>
    <source>
        <strain evidence="9">S2_006_000_R2_64</strain>
    </source>
</reference>
<evidence type="ECO:0000259" key="8">
    <source>
        <dbReference type="Pfam" id="PF23016"/>
    </source>
</evidence>
<dbReference type="CDD" id="cd11648">
    <property type="entry name" value="RsmI"/>
    <property type="match status" value="1"/>
</dbReference>
<organism evidence="9 10">
    <name type="scientific">Micavibrio aeruginosavorus</name>
    <dbReference type="NCBI Taxonomy" id="349221"/>
    <lineage>
        <taxon>Bacteria</taxon>
        <taxon>Pseudomonadati</taxon>
        <taxon>Bdellovibrionota</taxon>
        <taxon>Bdellovibrionia</taxon>
        <taxon>Bdellovibrionales</taxon>
        <taxon>Pseudobdellovibrionaceae</taxon>
        <taxon>Micavibrio</taxon>
    </lineage>
</organism>
<comment type="similarity">
    <text evidence="6">Belongs to the methyltransferase superfamily. RsmI family.</text>
</comment>
<dbReference type="Pfam" id="PF00590">
    <property type="entry name" value="TP_methylase"/>
    <property type="match status" value="1"/>
</dbReference>
<keyword evidence="5 6" id="KW-0949">S-adenosyl-L-methionine</keyword>
<evidence type="ECO:0000256" key="6">
    <source>
        <dbReference type="HAMAP-Rule" id="MF_01877"/>
    </source>
</evidence>
<dbReference type="InterPro" id="IPR053910">
    <property type="entry name" value="RsmI_HTH"/>
</dbReference>
<comment type="function">
    <text evidence="6">Catalyzes the 2'-O-methylation of the ribose of cytidine 1402 (C1402) in 16S rRNA.</text>
</comment>
<dbReference type="FunFam" id="3.30.950.10:FF:000002">
    <property type="entry name" value="Ribosomal RNA small subunit methyltransferase I"/>
    <property type="match status" value="1"/>
</dbReference>
<dbReference type="Proteomes" id="UP000249739">
    <property type="component" value="Unassembled WGS sequence"/>
</dbReference>
<dbReference type="InterPro" id="IPR008189">
    <property type="entry name" value="rRNA_ssu_MeTfrase_I"/>
</dbReference>
<dbReference type="FunFam" id="3.40.1010.10:FF:000007">
    <property type="entry name" value="Ribosomal RNA small subunit methyltransferase I"/>
    <property type="match status" value="1"/>
</dbReference>